<proteinExistence type="predicted"/>
<evidence type="ECO:0000313" key="2">
    <source>
        <dbReference type="Proteomes" id="UP000176614"/>
    </source>
</evidence>
<evidence type="ECO:0000313" key="1">
    <source>
        <dbReference type="EMBL" id="OGC62815.1"/>
    </source>
</evidence>
<organism evidence="1 2">
    <name type="scientific">candidate division WWE3 bacterium RIFOXYA2_FULL_46_9</name>
    <dbReference type="NCBI Taxonomy" id="1802636"/>
    <lineage>
        <taxon>Bacteria</taxon>
        <taxon>Katanobacteria</taxon>
    </lineage>
</organism>
<reference evidence="1 2" key="1">
    <citation type="journal article" date="2016" name="Nat. Commun.">
        <title>Thousands of microbial genomes shed light on interconnected biogeochemical processes in an aquifer system.</title>
        <authorList>
            <person name="Anantharaman K."/>
            <person name="Brown C.T."/>
            <person name="Hug L.A."/>
            <person name="Sharon I."/>
            <person name="Castelle C.J."/>
            <person name="Probst A.J."/>
            <person name="Thomas B.C."/>
            <person name="Singh A."/>
            <person name="Wilkins M.J."/>
            <person name="Karaoz U."/>
            <person name="Brodie E.L."/>
            <person name="Williams K.H."/>
            <person name="Hubbard S.S."/>
            <person name="Banfield J.F."/>
        </authorList>
    </citation>
    <scope>NUCLEOTIDE SEQUENCE [LARGE SCALE GENOMIC DNA]</scope>
</reference>
<gene>
    <name evidence="1" type="ORF">A2264_04070</name>
</gene>
<dbReference type="EMBL" id="MEVT01000012">
    <property type="protein sequence ID" value="OGC62815.1"/>
    <property type="molecule type" value="Genomic_DNA"/>
</dbReference>
<dbReference type="AlphaFoldDB" id="A0A1F4W0F1"/>
<name>A0A1F4W0F1_UNCKA</name>
<sequence>MVYDYIIIDRYGNELFRGTTPRLPRFPSMGDTLRISTHNPEGNMLKYVVVEAQLFPPVIYLTEKKEYQRGEVLA</sequence>
<dbReference type="Proteomes" id="UP000176614">
    <property type="component" value="Unassembled WGS sequence"/>
</dbReference>
<accession>A0A1F4W0F1</accession>
<protein>
    <submittedName>
        <fullName evidence="1">Uncharacterized protein</fullName>
    </submittedName>
</protein>
<comment type="caution">
    <text evidence="1">The sequence shown here is derived from an EMBL/GenBank/DDBJ whole genome shotgun (WGS) entry which is preliminary data.</text>
</comment>